<dbReference type="Pfam" id="PF13411">
    <property type="entry name" value="MerR_1"/>
    <property type="match status" value="1"/>
</dbReference>
<dbReference type="InterPro" id="IPR047057">
    <property type="entry name" value="MerR_fam"/>
</dbReference>
<sequence>MEITLPNKLYYTTNEVAKAFGVNASLVRFWEKEFKILKPQKDERGTRKFTPDDVRLLQRIYHLVKEQGFTLEGARQKLKEDKHQALSTLEMITKLEAVKQQLLSLKDAL</sequence>
<dbReference type="SUPFAM" id="SSF46955">
    <property type="entry name" value="Putative DNA-binding domain"/>
    <property type="match status" value="1"/>
</dbReference>
<accession>A0AAX2GZQ0</accession>
<proteinExistence type="predicted"/>
<evidence type="ECO:0000259" key="2">
    <source>
        <dbReference type="PROSITE" id="PS50937"/>
    </source>
</evidence>
<dbReference type="InterPro" id="IPR009061">
    <property type="entry name" value="DNA-bd_dom_put_sf"/>
</dbReference>
<dbReference type="CDD" id="cd04765">
    <property type="entry name" value="HTH_MlrA-like_sg2"/>
    <property type="match status" value="1"/>
</dbReference>
<dbReference type="GO" id="GO:0003677">
    <property type="term" value="F:DNA binding"/>
    <property type="evidence" value="ECO:0007669"/>
    <property type="project" value="UniProtKB-KW"/>
</dbReference>
<dbReference type="Gene3D" id="1.10.1660.10">
    <property type="match status" value="1"/>
</dbReference>
<organism evidence="4 6">
    <name type="scientific">Capnocytophaga haemolytica</name>
    <dbReference type="NCBI Taxonomy" id="45243"/>
    <lineage>
        <taxon>Bacteria</taxon>
        <taxon>Pseudomonadati</taxon>
        <taxon>Bacteroidota</taxon>
        <taxon>Flavobacteriia</taxon>
        <taxon>Flavobacteriales</taxon>
        <taxon>Flavobacteriaceae</taxon>
        <taxon>Capnocytophaga</taxon>
    </lineage>
</organism>
<dbReference type="Proteomes" id="UP000065822">
    <property type="component" value="Chromosome"/>
</dbReference>
<name>A0AAX2GZQ0_9FLAO</name>
<evidence type="ECO:0000313" key="6">
    <source>
        <dbReference type="Proteomes" id="UP000215539"/>
    </source>
</evidence>
<dbReference type="InterPro" id="IPR000551">
    <property type="entry name" value="MerR-type_HTH_dom"/>
</dbReference>
<dbReference type="EMBL" id="LT906449">
    <property type="protein sequence ID" value="SNV14539.1"/>
    <property type="molecule type" value="Genomic_DNA"/>
</dbReference>
<dbReference type="EMBL" id="CP014227">
    <property type="protein sequence ID" value="AMD86048.1"/>
    <property type="molecule type" value="Genomic_DNA"/>
</dbReference>
<evidence type="ECO:0000313" key="5">
    <source>
        <dbReference type="Proteomes" id="UP000065822"/>
    </source>
</evidence>
<protein>
    <submittedName>
        <fullName evidence="4">HTH-type transcriptional repressor YcgE</fullName>
    </submittedName>
    <submittedName>
        <fullName evidence="3">Transcriptional regulator</fullName>
    </submittedName>
</protein>
<gene>
    <name evidence="4" type="primary">ycgE</name>
    <name evidence="3" type="ORF">AXF12_11350</name>
    <name evidence="4" type="ORF">SAMEA44541418_01875</name>
</gene>
<keyword evidence="5" id="KW-1185">Reference proteome</keyword>
<evidence type="ECO:0000256" key="1">
    <source>
        <dbReference type="ARBA" id="ARBA00023125"/>
    </source>
</evidence>
<evidence type="ECO:0000313" key="3">
    <source>
        <dbReference type="EMBL" id="AMD86048.1"/>
    </source>
</evidence>
<dbReference type="KEGG" id="chg:AXF12_11350"/>
<keyword evidence="1" id="KW-0238">DNA-binding</keyword>
<dbReference type="PANTHER" id="PTHR30204">
    <property type="entry name" value="REDOX-CYCLING DRUG-SENSING TRANSCRIPTIONAL ACTIVATOR SOXR"/>
    <property type="match status" value="1"/>
</dbReference>
<evidence type="ECO:0000313" key="4">
    <source>
        <dbReference type="EMBL" id="SNV14539.1"/>
    </source>
</evidence>
<dbReference type="AlphaFoldDB" id="A0AAX2GZQ0"/>
<dbReference type="RefSeq" id="WP_066431350.1">
    <property type="nucleotide sequence ID" value="NZ_CP014227.1"/>
</dbReference>
<reference evidence="3 5" key="1">
    <citation type="submission" date="2016-02" db="EMBL/GenBank/DDBJ databases">
        <authorList>
            <person name="Holder M.E."/>
            <person name="Ajami N.J."/>
            <person name="Petrosino J.F."/>
        </authorList>
    </citation>
    <scope>NUCLEOTIDE SEQUENCE [LARGE SCALE GENOMIC DNA]</scope>
    <source>
        <strain evidence="3 5">CCUG 32990</strain>
    </source>
</reference>
<reference evidence="4 6" key="2">
    <citation type="submission" date="2017-06" db="EMBL/GenBank/DDBJ databases">
        <authorList>
            <consortium name="Pathogen Informatics"/>
        </authorList>
    </citation>
    <scope>NUCLEOTIDE SEQUENCE [LARGE SCALE GENOMIC DNA]</scope>
    <source>
        <strain evidence="4 6">NCTC12947</strain>
    </source>
</reference>
<dbReference type="PANTHER" id="PTHR30204:SF15">
    <property type="entry name" value="BLL5018 PROTEIN"/>
    <property type="match status" value="1"/>
</dbReference>
<feature type="domain" description="HTH merR-type" evidence="2">
    <location>
        <begin position="10"/>
        <end position="80"/>
    </location>
</feature>
<dbReference type="PROSITE" id="PS50937">
    <property type="entry name" value="HTH_MERR_2"/>
    <property type="match status" value="1"/>
</dbReference>
<dbReference type="Proteomes" id="UP000215539">
    <property type="component" value="Chromosome 1"/>
</dbReference>
<dbReference type="SMART" id="SM00422">
    <property type="entry name" value="HTH_MERR"/>
    <property type="match status" value="1"/>
</dbReference>
<dbReference type="GO" id="GO:0003700">
    <property type="term" value="F:DNA-binding transcription factor activity"/>
    <property type="evidence" value="ECO:0007669"/>
    <property type="project" value="InterPro"/>
</dbReference>